<evidence type="ECO:0000256" key="13">
    <source>
        <dbReference type="SAM" id="Phobius"/>
    </source>
</evidence>
<organism evidence="14 15">
    <name type="scientific">Penaeus vannamei</name>
    <name type="common">Whiteleg shrimp</name>
    <name type="synonym">Litopenaeus vannamei</name>
    <dbReference type="NCBI Taxonomy" id="6689"/>
    <lineage>
        <taxon>Eukaryota</taxon>
        <taxon>Metazoa</taxon>
        <taxon>Ecdysozoa</taxon>
        <taxon>Arthropoda</taxon>
        <taxon>Crustacea</taxon>
        <taxon>Multicrustacea</taxon>
        <taxon>Malacostraca</taxon>
        <taxon>Eumalacostraca</taxon>
        <taxon>Eucarida</taxon>
        <taxon>Decapoda</taxon>
        <taxon>Dendrobranchiata</taxon>
        <taxon>Penaeoidea</taxon>
        <taxon>Penaeidae</taxon>
        <taxon>Penaeus</taxon>
    </lineage>
</organism>
<keyword evidence="3" id="KW-0813">Transport</keyword>
<evidence type="ECO:0000256" key="8">
    <source>
        <dbReference type="ARBA" id="ARBA00023065"/>
    </source>
</evidence>
<dbReference type="GO" id="GO:0006814">
    <property type="term" value="P:sodium ion transport"/>
    <property type="evidence" value="ECO:0007669"/>
    <property type="project" value="UniProtKB-KW"/>
</dbReference>
<feature type="transmembrane region" description="Helical" evidence="13">
    <location>
        <begin position="200"/>
        <end position="219"/>
    </location>
</feature>
<keyword evidence="9 13" id="KW-0472">Membrane</keyword>
<evidence type="ECO:0000256" key="9">
    <source>
        <dbReference type="ARBA" id="ARBA00023136"/>
    </source>
</evidence>
<dbReference type="GO" id="GO:0005886">
    <property type="term" value="C:plasma membrane"/>
    <property type="evidence" value="ECO:0007669"/>
    <property type="project" value="UniProtKB-SubCell"/>
</dbReference>
<feature type="transmembrane region" description="Helical" evidence="13">
    <location>
        <begin position="173"/>
        <end position="194"/>
    </location>
</feature>
<keyword evidence="4" id="KW-1003">Cell membrane</keyword>
<protein>
    <submittedName>
        <fullName evidence="14">Sodium/solute symporter</fullName>
    </submittedName>
</protein>
<comment type="similarity">
    <text evidence="2 11">Belongs to the sodium:solute symporter (SSF) (TC 2.A.21) family.</text>
</comment>
<sequence length="359" mass="38509">MAHGIYLIVAYVGLNQQTYQRFASVETLTISLRLCTFFLFGLWALWVLFYFSGLVAYATYSTCDPLTAGSIEKADQIIPYLVVDKLGHIRGLPGLFVAAVYGGVLSSLSSTANSIACVIWEDFLKHREYFKGISDRSATNVIKMLSVATGLLAIALGLLAGNLGSIFQMTQTVLGAISGPLIGIFISGICIPWANAKGAAVGFVASFLSCLTLVVGKFLRGGASPPMLPLSVAGCNATDAAVLGLNGTALDYEGDVTTPFLEQDFTTVGPDAQDESKSIYDISYCYNGTIGILLTVIICSVVSLFTGPMKPDEVNHLVSPPAGALYRRFCKYREGRRYSERDTRDEDEDAGISMVVKST</sequence>
<feature type="transmembrane region" description="Helical" evidence="13">
    <location>
        <begin position="141"/>
        <end position="161"/>
    </location>
</feature>
<feature type="region of interest" description="Disordered" evidence="12">
    <location>
        <begin position="337"/>
        <end position="359"/>
    </location>
</feature>
<proteinExistence type="inferred from homology"/>
<feature type="transmembrane region" description="Helical" evidence="13">
    <location>
        <begin position="95"/>
        <end position="121"/>
    </location>
</feature>
<evidence type="ECO:0000256" key="3">
    <source>
        <dbReference type="ARBA" id="ARBA00022448"/>
    </source>
</evidence>
<keyword evidence="6 13" id="KW-1133">Transmembrane helix</keyword>
<keyword evidence="10" id="KW-0739">Sodium transport</keyword>
<evidence type="ECO:0000256" key="7">
    <source>
        <dbReference type="ARBA" id="ARBA00023053"/>
    </source>
</evidence>
<evidence type="ECO:0000256" key="12">
    <source>
        <dbReference type="SAM" id="MobiDB-lite"/>
    </source>
</evidence>
<dbReference type="PANTHER" id="PTHR42985:SF2">
    <property type="entry name" value="SODIUM-DEPENDENT MULTIVITAMIN TRANSPORTER"/>
    <property type="match status" value="1"/>
</dbReference>
<evidence type="ECO:0000313" key="14">
    <source>
        <dbReference type="EMBL" id="ROT65751.1"/>
    </source>
</evidence>
<dbReference type="PROSITE" id="PS50283">
    <property type="entry name" value="NA_SOLUT_SYMP_3"/>
    <property type="match status" value="1"/>
</dbReference>
<dbReference type="STRING" id="6689.A0A3R7MMU0"/>
<dbReference type="Pfam" id="PF00474">
    <property type="entry name" value="SSF"/>
    <property type="match status" value="1"/>
</dbReference>
<evidence type="ECO:0000313" key="15">
    <source>
        <dbReference type="Proteomes" id="UP000283509"/>
    </source>
</evidence>
<keyword evidence="15" id="KW-1185">Reference proteome</keyword>
<evidence type="ECO:0000256" key="2">
    <source>
        <dbReference type="ARBA" id="ARBA00006434"/>
    </source>
</evidence>
<comment type="subcellular location">
    <subcellularLocation>
        <location evidence="1">Cell membrane</location>
        <topology evidence="1">Multi-pass membrane protein</topology>
    </subcellularLocation>
</comment>
<keyword evidence="5 13" id="KW-0812">Transmembrane</keyword>
<feature type="transmembrane region" description="Helical" evidence="13">
    <location>
        <begin position="30"/>
        <end position="51"/>
    </location>
</feature>
<dbReference type="Gene3D" id="1.20.1730.10">
    <property type="entry name" value="Sodium/glucose cotransporter"/>
    <property type="match status" value="1"/>
</dbReference>
<dbReference type="EMBL" id="QCYY01003042">
    <property type="protein sequence ID" value="ROT65751.1"/>
    <property type="molecule type" value="Genomic_DNA"/>
</dbReference>
<dbReference type="OrthoDB" id="6358884at2759"/>
<feature type="transmembrane region" description="Helical" evidence="13">
    <location>
        <begin position="284"/>
        <end position="305"/>
    </location>
</feature>
<dbReference type="InterPro" id="IPR051163">
    <property type="entry name" value="Sodium:Solute_Symporter_SSF"/>
</dbReference>
<dbReference type="Proteomes" id="UP000283509">
    <property type="component" value="Unassembled WGS sequence"/>
</dbReference>
<evidence type="ECO:0000256" key="1">
    <source>
        <dbReference type="ARBA" id="ARBA00004651"/>
    </source>
</evidence>
<dbReference type="InterPro" id="IPR038377">
    <property type="entry name" value="Na/Glc_symporter_sf"/>
</dbReference>
<evidence type="ECO:0000256" key="5">
    <source>
        <dbReference type="ARBA" id="ARBA00022692"/>
    </source>
</evidence>
<accession>A0A3R7MMU0</accession>
<keyword evidence="8" id="KW-0406">Ion transport</keyword>
<reference evidence="14 15" key="2">
    <citation type="submission" date="2019-01" db="EMBL/GenBank/DDBJ databases">
        <title>The decoding of complex shrimp genome reveals the adaptation for benthos swimmer, frequently molting mechanism and breeding impact on genome.</title>
        <authorList>
            <person name="Sun Y."/>
            <person name="Gao Y."/>
            <person name="Yu Y."/>
        </authorList>
    </citation>
    <scope>NUCLEOTIDE SEQUENCE [LARGE SCALE GENOMIC DNA]</scope>
    <source>
        <tissue evidence="14">Muscle</tissue>
    </source>
</reference>
<keyword evidence="7" id="KW-0915">Sodium</keyword>
<dbReference type="GO" id="GO:0015293">
    <property type="term" value="F:symporter activity"/>
    <property type="evidence" value="ECO:0007669"/>
    <property type="project" value="TreeGrafter"/>
</dbReference>
<evidence type="ECO:0000256" key="11">
    <source>
        <dbReference type="RuleBase" id="RU362091"/>
    </source>
</evidence>
<dbReference type="PANTHER" id="PTHR42985">
    <property type="entry name" value="SODIUM-COUPLED MONOCARBOXYLATE TRANSPORTER"/>
    <property type="match status" value="1"/>
</dbReference>
<gene>
    <name evidence="14" type="ORF">C7M84_016264</name>
</gene>
<evidence type="ECO:0000256" key="4">
    <source>
        <dbReference type="ARBA" id="ARBA00022475"/>
    </source>
</evidence>
<reference evidence="14 15" key="1">
    <citation type="submission" date="2018-04" db="EMBL/GenBank/DDBJ databases">
        <authorList>
            <person name="Zhang X."/>
            <person name="Yuan J."/>
            <person name="Li F."/>
            <person name="Xiang J."/>
        </authorList>
    </citation>
    <scope>NUCLEOTIDE SEQUENCE [LARGE SCALE GENOMIC DNA]</scope>
    <source>
        <tissue evidence="14">Muscle</tissue>
    </source>
</reference>
<comment type="caution">
    <text evidence="14">The sequence shown here is derived from an EMBL/GenBank/DDBJ whole genome shotgun (WGS) entry which is preliminary data.</text>
</comment>
<name>A0A3R7MMU0_PENVA</name>
<dbReference type="InterPro" id="IPR001734">
    <property type="entry name" value="Na/solute_symporter"/>
</dbReference>
<dbReference type="AlphaFoldDB" id="A0A3R7MMU0"/>
<evidence type="ECO:0000256" key="6">
    <source>
        <dbReference type="ARBA" id="ARBA00022989"/>
    </source>
</evidence>
<evidence type="ECO:0000256" key="10">
    <source>
        <dbReference type="ARBA" id="ARBA00023201"/>
    </source>
</evidence>